<evidence type="ECO:0000256" key="2">
    <source>
        <dbReference type="SAM" id="SignalP"/>
    </source>
</evidence>
<protein>
    <submittedName>
        <fullName evidence="3">RNase H domain-containing protein</fullName>
    </submittedName>
</protein>
<keyword evidence="1" id="KW-1133">Transmembrane helix</keyword>
<dbReference type="EMBL" id="BPLQ01000482">
    <property type="protein sequence ID" value="GIX71780.1"/>
    <property type="molecule type" value="Genomic_DNA"/>
</dbReference>
<dbReference type="Gene3D" id="1.20.1070.10">
    <property type="entry name" value="Rhodopsin 7-helix transmembrane proteins"/>
    <property type="match status" value="1"/>
</dbReference>
<feature type="chain" id="PRO_5043876082" evidence="2">
    <location>
        <begin position="19"/>
        <end position="91"/>
    </location>
</feature>
<evidence type="ECO:0000313" key="3">
    <source>
        <dbReference type="EMBL" id="GIX71780.1"/>
    </source>
</evidence>
<feature type="transmembrane region" description="Helical" evidence="1">
    <location>
        <begin position="42"/>
        <end position="71"/>
    </location>
</feature>
<comment type="caution">
    <text evidence="3">The sequence shown here is derived from an EMBL/GenBank/DDBJ whole genome shotgun (WGS) entry which is preliminary data.</text>
</comment>
<keyword evidence="1" id="KW-0472">Membrane</keyword>
<feature type="signal peptide" evidence="2">
    <location>
        <begin position="1"/>
        <end position="18"/>
    </location>
</feature>
<evidence type="ECO:0000313" key="4">
    <source>
        <dbReference type="Proteomes" id="UP001054837"/>
    </source>
</evidence>
<evidence type="ECO:0000256" key="1">
    <source>
        <dbReference type="SAM" id="Phobius"/>
    </source>
</evidence>
<keyword evidence="1" id="KW-0812">Transmembrane</keyword>
<name>A0AAV4MIW6_9ARAC</name>
<keyword evidence="4" id="KW-1185">Reference proteome</keyword>
<sequence length="91" mass="10817">MRKKFLFLLQLFIFSVMRGPFVEEFYQCVTYAFYTALWQEQLYTTLTLIFMFLLPLLILITTYIATFLTIASEYTILSQFSFQHSSILSPL</sequence>
<reference evidence="3 4" key="1">
    <citation type="submission" date="2021-06" db="EMBL/GenBank/DDBJ databases">
        <title>Caerostris darwini draft genome.</title>
        <authorList>
            <person name="Kono N."/>
            <person name="Arakawa K."/>
        </authorList>
    </citation>
    <scope>NUCLEOTIDE SEQUENCE [LARGE SCALE GENOMIC DNA]</scope>
</reference>
<dbReference type="Proteomes" id="UP001054837">
    <property type="component" value="Unassembled WGS sequence"/>
</dbReference>
<accession>A0AAV4MIW6</accession>
<dbReference type="AlphaFoldDB" id="A0AAV4MIW6"/>
<gene>
    <name evidence="3" type="primary">AVEN_197742_1</name>
    <name evidence="3" type="ORF">CDAR_411631</name>
</gene>
<proteinExistence type="predicted"/>
<organism evidence="3 4">
    <name type="scientific">Caerostris darwini</name>
    <dbReference type="NCBI Taxonomy" id="1538125"/>
    <lineage>
        <taxon>Eukaryota</taxon>
        <taxon>Metazoa</taxon>
        <taxon>Ecdysozoa</taxon>
        <taxon>Arthropoda</taxon>
        <taxon>Chelicerata</taxon>
        <taxon>Arachnida</taxon>
        <taxon>Araneae</taxon>
        <taxon>Araneomorphae</taxon>
        <taxon>Entelegynae</taxon>
        <taxon>Araneoidea</taxon>
        <taxon>Araneidae</taxon>
        <taxon>Caerostris</taxon>
    </lineage>
</organism>
<keyword evidence="2" id="KW-0732">Signal</keyword>